<organism evidence="3 4">
    <name type="scientific">Paenarthrobacter nitroguajacolicus</name>
    <name type="common">Arthrobacter nitroguajacolicus</name>
    <dbReference type="NCBI Taxonomy" id="211146"/>
    <lineage>
        <taxon>Bacteria</taxon>
        <taxon>Bacillati</taxon>
        <taxon>Actinomycetota</taxon>
        <taxon>Actinomycetes</taxon>
        <taxon>Micrococcales</taxon>
        <taxon>Micrococcaceae</taxon>
        <taxon>Paenarthrobacter</taxon>
    </lineage>
</organism>
<evidence type="ECO:0000313" key="3">
    <source>
        <dbReference type="EMBL" id="TVU64048.1"/>
    </source>
</evidence>
<dbReference type="Proteomes" id="UP000316500">
    <property type="component" value="Unassembled WGS sequence"/>
</dbReference>
<comment type="caution">
    <text evidence="3">The sequence shown here is derived from an EMBL/GenBank/DDBJ whole genome shotgun (WGS) entry which is preliminary data.</text>
</comment>
<name>A0A558H4J7_PAENT</name>
<proteinExistence type="inferred from homology"/>
<protein>
    <submittedName>
        <fullName evidence="3">SRPBCC domain-containing protein</fullName>
    </submittedName>
</protein>
<reference evidence="3 4" key="1">
    <citation type="submission" date="2019-07" db="EMBL/GenBank/DDBJ databases">
        <title>Diversity of Bacteria from Kongsfjorden, Arctic.</title>
        <authorList>
            <person name="Yu Y."/>
        </authorList>
    </citation>
    <scope>NUCLEOTIDE SEQUENCE [LARGE SCALE GENOMIC DNA]</scope>
    <source>
        <strain evidence="3 4">SM1928</strain>
    </source>
</reference>
<feature type="domain" description="Activator of Hsp90 ATPase homologue 1/2-like C-terminal" evidence="2">
    <location>
        <begin position="15"/>
        <end position="148"/>
    </location>
</feature>
<dbReference type="SUPFAM" id="SSF55961">
    <property type="entry name" value="Bet v1-like"/>
    <property type="match status" value="1"/>
</dbReference>
<dbReference type="EMBL" id="VNFK01000005">
    <property type="protein sequence ID" value="TVU64048.1"/>
    <property type="molecule type" value="Genomic_DNA"/>
</dbReference>
<dbReference type="CDD" id="cd07814">
    <property type="entry name" value="SRPBCC_CalC_Aha1-like"/>
    <property type="match status" value="1"/>
</dbReference>
<sequence length="149" mass="16961">MSTEQYTLTMTREFDAPRETVFEAWMNPDLLTQWFGPADVDAPRDKIIIEPRVGGVWQVVMGWTDENGRQEAPIEAVIKELDAPALLVSTAKAAPDADHEFEEMRLEFEDLNGRTRMHLTQSPFASEDWVEMTRDGWGTSFDKLDALLA</sequence>
<dbReference type="AlphaFoldDB" id="A0A558H4J7"/>
<evidence type="ECO:0000256" key="1">
    <source>
        <dbReference type="ARBA" id="ARBA00006817"/>
    </source>
</evidence>
<evidence type="ECO:0000313" key="4">
    <source>
        <dbReference type="Proteomes" id="UP000316500"/>
    </source>
</evidence>
<accession>A0A558H4J7</accession>
<evidence type="ECO:0000259" key="2">
    <source>
        <dbReference type="Pfam" id="PF08327"/>
    </source>
</evidence>
<dbReference type="Pfam" id="PF08327">
    <property type="entry name" value="AHSA1"/>
    <property type="match status" value="1"/>
</dbReference>
<comment type="similarity">
    <text evidence="1">Belongs to the AHA1 family.</text>
</comment>
<gene>
    <name evidence="3" type="ORF">FQP90_08655</name>
</gene>
<dbReference type="OrthoDB" id="3365660at2"/>
<dbReference type="Gene3D" id="3.30.530.20">
    <property type="match status" value="1"/>
</dbReference>
<dbReference type="InterPro" id="IPR023393">
    <property type="entry name" value="START-like_dom_sf"/>
</dbReference>
<dbReference type="InterPro" id="IPR013538">
    <property type="entry name" value="ASHA1/2-like_C"/>
</dbReference>